<dbReference type="RefSeq" id="WP_116823764.1">
    <property type="nucleotide sequence ID" value="NZ_JAEMEF010000001.1"/>
</dbReference>
<proteinExistence type="predicted"/>
<evidence type="ECO:0000313" key="1">
    <source>
        <dbReference type="EMBL" id="MBL7558457.1"/>
    </source>
</evidence>
<gene>
    <name evidence="1" type="ORF">JAO71_01475</name>
</gene>
<keyword evidence="2" id="KW-1185">Reference proteome</keyword>
<sequence>MALTYRLKFTRKLDEKPELKELIEKNDNKSFLISKLYSSTRGYIESHFDKTLIIKELGSSSIISFDVTDKEVDPIAFRKSLIDVVHKITTEIYPEEDYFFEFNGDIIHEIRENGEVKLNGHSSFYNDLASPS</sequence>
<protein>
    <submittedName>
        <fullName evidence="1">Uncharacterized protein</fullName>
    </submittedName>
</protein>
<evidence type="ECO:0000313" key="2">
    <source>
        <dbReference type="Proteomes" id="UP000605013"/>
    </source>
</evidence>
<organism evidence="1 2">
    <name type="scientific">Olleya sediminilitoris</name>
    <dbReference type="NCBI Taxonomy" id="2795739"/>
    <lineage>
        <taxon>Bacteria</taxon>
        <taxon>Pseudomonadati</taxon>
        <taxon>Bacteroidota</taxon>
        <taxon>Flavobacteriia</taxon>
        <taxon>Flavobacteriales</taxon>
        <taxon>Flavobacteriaceae</taxon>
    </lineage>
</organism>
<dbReference type="EMBL" id="JAEMEF010000001">
    <property type="protein sequence ID" value="MBL7558457.1"/>
    <property type="molecule type" value="Genomic_DNA"/>
</dbReference>
<dbReference type="Proteomes" id="UP000605013">
    <property type="component" value="Unassembled WGS sequence"/>
</dbReference>
<reference evidence="1 2" key="1">
    <citation type="submission" date="2020-12" db="EMBL/GenBank/DDBJ databases">
        <title>Olleya sediminilitoris sp. nov., isolated from a tidal flat.</title>
        <authorList>
            <person name="Park S."/>
            <person name="Yoon J.-H."/>
        </authorList>
    </citation>
    <scope>NUCLEOTIDE SEQUENCE [LARGE SCALE GENOMIC DNA]</scope>
    <source>
        <strain evidence="1 2">YSTF-M6</strain>
    </source>
</reference>
<comment type="caution">
    <text evidence="1">The sequence shown here is derived from an EMBL/GenBank/DDBJ whole genome shotgun (WGS) entry which is preliminary data.</text>
</comment>
<accession>A0ABS1WH61</accession>
<name>A0ABS1WH61_9FLAO</name>